<name>A0A150XEZ6_9BACT</name>
<gene>
    <name evidence="1" type="ORF">AWW68_00410</name>
</gene>
<dbReference type="PROSITE" id="PS51257">
    <property type="entry name" value="PROKAR_LIPOPROTEIN"/>
    <property type="match status" value="1"/>
</dbReference>
<accession>A0A150XEZ6</accession>
<dbReference type="RefSeq" id="WP_068215439.1">
    <property type="nucleotide sequence ID" value="NZ_CP139724.1"/>
</dbReference>
<proteinExistence type="predicted"/>
<evidence type="ECO:0000313" key="1">
    <source>
        <dbReference type="EMBL" id="KYG77266.1"/>
    </source>
</evidence>
<reference evidence="1 2" key="1">
    <citation type="submission" date="2016-01" db="EMBL/GenBank/DDBJ databases">
        <title>Genome sequencing of Roseivirga spongicola UST030701-084.</title>
        <authorList>
            <person name="Selvaratnam C."/>
            <person name="Thevarajoo S."/>
            <person name="Goh K.M."/>
            <person name="Ee R."/>
            <person name="Chan K.-G."/>
            <person name="Chong C.S."/>
        </authorList>
    </citation>
    <scope>NUCLEOTIDE SEQUENCE [LARGE SCALE GENOMIC DNA]</scope>
    <source>
        <strain evidence="1 2">UST030701-084</strain>
    </source>
</reference>
<organism evidence="1 2">
    <name type="scientific">Roseivirga spongicola</name>
    <dbReference type="NCBI Taxonomy" id="333140"/>
    <lineage>
        <taxon>Bacteria</taxon>
        <taxon>Pseudomonadati</taxon>
        <taxon>Bacteroidota</taxon>
        <taxon>Cytophagia</taxon>
        <taxon>Cytophagales</taxon>
        <taxon>Roseivirgaceae</taxon>
        <taxon>Roseivirga</taxon>
    </lineage>
</organism>
<dbReference type="EMBL" id="LRPC01000001">
    <property type="protein sequence ID" value="KYG77266.1"/>
    <property type="molecule type" value="Genomic_DNA"/>
</dbReference>
<dbReference type="OrthoDB" id="814028at2"/>
<comment type="caution">
    <text evidence="1">The sequence shown here is derived from an EMBL/GenBank/DDBJ whole genome shotgun (WGS) entry which is preliminary data.</text>
</comment>
<dbReference type="InterPro" id="IPR015943">
    <property type="entry name" value="WD40/YVTN_repeat-like_dom_sf"/>
</dbReference>
<keyword evidence="2" id="KW-1185">Reference proteome</keyword>
<dbReference type="InterPro" id="IPR011044">
    <property type="entry name" value="Quino_amine_DH_bsu"/>
</dbReference>
<sequence>MNKKIIAAVLVFVGIVGCDSPEDDINVGEEIKVGEAVESNRIVLLNEKINIANGDGASVGGFVNGNYAFASAANQDYDCDRTISSNTNGTTIDKNEVVCVDAGVTLSGNINMKGGTLVVYGTANLSNINGNKGTLVIAESGSFSINNLNINNQFLVINHSHNFNTSNLNVSGDMENYGDIQLNQININGNGSFSNHGALIINNSLQVNKDFYNYASLTVNGDLTINGGAEFVNDCKVIIQRNFTVNKDIETSGYIEVGNTLTVNGGGVITMAESAYIKTTDLMLNNIIEGSNAGFARVDVANRTTINGGGRLKNRIDFNDANGIEVNTGQIESAVTLNQDIYLAPTACNPGTAGVLAEPEYTLVADISVPQVKGVNLSATDVTYADGLAFISYHLNGNQYAGAIDVLNLANVNAPSFTVNYTSESREFNALNIYDDQLVLAGQRSKEESGYTANSTNGALLYVVDVVSGDQLENSIDWQEIPMPSFSGNSVDKIDNNTLLFASGASGGGFFEVNLQSGSITASEGENYAKYVEVVDGVKYKLVGGNGNASLIIEGNSGVTTIDLGASAMPVDGKNVIAVYDNKAYVTLGENGLVIVSLATNEVVGTYNYDGPGLANGVAVDEDFIYLANGQSGLILLRRRSLKYYGQYKYDGSANLVDVTDNVILIANGIGGVKLLLRNQ</sequence>
<dbReference type="STRING" id="333140.AWW68_00410"/>
<dbReference type="Proteomes" id="UP000075606">
    <property type="component" value="Unassembled WGS sequence"/>
</dbReference>
<dbReference type="SUPFAM" id="SSF50969">
    <property type="entry name" value="YVTN repeat-like/Quinoprotein amine dehydrogenase"/>
    <property type="match status" value="1"/>
</dbReference>
<evidence type="ECO:0000313" key="2">
    <source>
        <dbReference type="Proteomes" id="UP000075606"/>
    </source>
</evidence>
<protein>
    <submittedName>
        <fullName evidence="1">Uncharacterized protein</fullName>
    </submittedName>
</protein>
<dbReference type="AlphaFoldDB" id="A0A150XEZ6"/>
<dbReference type="Gene3D" id="2.130.10.10">
    <property type="entry name" value="YVTN repeat-like/Quinoprotein amine dehydrogenase"/>
    <property type="match status" value="1"/>
</dbReference>